<gene>
    <name evidence="4" type="primary">LOC104228964</name>
</gene>
<dbReference type="STRING" id="4096.A0A1U7WYS4"/>
<dbReference type="InterPro" id="IPR004146">
    <property type="entry name" value="DC1"/>
</dbReference>
<proteinExistence type="predicted"/>
<protein>
    <submittedName>
        <fullName evidence="4">Uncharacterized protein LOC104228964</fullName>
    </submittedName>
</protein>
<dbReference type="RefSeq" id="XP_009779824.1">
    <property type="nucleotide sequence ID" value="XM_009781522.1"/>
</dbReference>
<name>A0A1U7WYS4_NICSY</name>
<keyword evidence="3" id="KW-1185">Reference proteome</keyword>
<dbReference type="PANTHER" id="PTHR47841">
    <property type="entry name" value="DIACYLGLYCEROL KINASE THETA-LIKE-RELATED"/>
    <property type="match status" value="1"/>
</dbReference>
<feature type="domain" description="DC1" evidence="2">
    <location>
        <begin position="67"/>
        <end position="114"/>
    </location>
</feature>
<evidence type="ECO:0000313" key="3">
    <source>
        <dbReference type="Proteomes" id="UP000189701"/>
    </source>
</evidence>
<dbReference type="Pfam" id="PF03107">
    <property type="entry name" value="C1_2"/>
    <property type="match status" value="3"/>
</dbReference>
<organism evidence="3 4">
    <name type="scientific">Nicotiana sylvestris</name>
    <name type="common">Wood tobacco</name>
    <name type="synonym">South American tobacco</name>
    <dbReference type="NCBI Taxonomy" id="4096"/>
    <lineage>
        <taxon>Eukaryota</taxon>
        <taxon>Viridiplantae</taxon>
        <taxon>Streptophyta</taxon>
        <taxon>Embryophyta</taxon>
        <taxon>Tracheophyta</taxon>
        <taxon>Spermatophyta</taxon>
        <taxon>Magnoliopsida</taxon>
        <taxon>eudicotyledons</taxon>
        <taxon>Gunneridae</taxon>
        <taxon>Pentapetalae</taxon>
        <taxon>asterids</taxon>
        <taxon>lamiids</taxon>
        <taxon>Solanales</taxon>
        <taxon>Solanaceae</taxon>
        <taxon>Nicotianoideae</taxon>
        <taxon>Nicotianeae</taxon>
        <taxon>Nicotiana</taxon>
    </lineage>
</organism>
<feature type="domain" description="DC1" evidence="2">
    <location>
        <begin position="14"/>
        <end position="56"/>
    </location>
</feature>
<dbReference type="GeneID" id="104228964"/>
<evidence type="ECO:0000313" key="4">
    <source>
        <dbReference type="RefSeq" id="XP_009779824.1"/>
    </source>
</evidence>
<dbReference type="Proteomes" id="UP000189701">
    <property type="component" value="Unplaced"/>
</dbReference>
<dbReference type="PANTHER" id="PTHR47841:SF7">
    <property type="entry name" value="CYSTEINE_HISTIDINE-RICH C1 DOMAIN PROTEIN"/>
    <property type="match status" value="1"/>
</dbReference>
<reference evidence="4" key="2">
    <citation type="submission" date="2025-08" db="UniProtKB">
        <authorList>
            <consortium name="RefSeq"/>
        </authorList>
    </citation>
    <scope>IDENTIFICATION</scope>
    <source>
        <tissue evidence="4">Leaf</tissue>
    </source>
</reference>
<dbReference type="InterPro" id="IPR046349">
    <property type="entry name" value="C1-like_sf"/>
</dbReference>
<dbReference type="KEGG" id="nsy:104228964"/>
<dbReference type="AlphaFoldDB" id="A0A1U7WYS4"/>
<dbReference type="eggNOG" id="ENOG502RANS">
    <property type="taxonomic scope" value="Eukaryota"/>
</dbReference>
<evidence type="ECO:0000259" key="2">
    <source>
        <dbReference type="Pfam" id="PF03107"/>
    </source>
</evidence>
<sequence length="279" mass="31521">MASLPEDMLLQHFAHPEHLLTIYNSNTEYECDGCYMPGIGKRYCCHGCNFDLHEYCGLCPPFLSSFMHSHQLKLTILEPQADSELVGFCDVCCDPVEGLFYRCNRCNFDVHPLCTQLPRTLRHALHQQHRLRLLGPYEPTGRCAICRGACNASSWRYRCAQCRFDIHLDCVLVQCETRRTQRGIQTYVPPSVFPQQQYLSGHANGFSSYRSPPNPSFPSSSNMHNNYMAQHQSHGQAQLQQGGGGRRIGKVMFKLVKTIGIGVISHMMFGVDVSPLFAA</sequence>
<accession>A0A1U7WYS4</accession>
<dbReference type="SUPFAM" id="SSF57889">
    <property type="entry name" value="Cysteine-rich domain"/>
    <property type="match status" value="2"/>
</dbReference>
<feature type="domain" description="DC1" evidence="2">
    <location>
        <begin position="125"/>
        <end position="171"/>
    </location>
</feature>
<keyword evidence="1" id="KW-0677">Repeat</keyword>
<reference evidence="3" key="1">
    <citation type="journal article" date="2013" name="Genome Biol.">
        <title>Reference genomes and transcriptomes of Nicotiana sylvestris and Nicotiana tomentosiformis.</title>
        <authorList>
            <person name="Sierro N."/>
            <person name="Battey J.N."/>
            <person name="Ouadi S."/>
            <person name="Bovet L."/>
            <person name="Goepfert S."/>
            <person name="Bakaher N."/>
            <person name="Peitsch M.C."/>
            <person name="Ivanov N.V."/>
        </authorList>
    </citation>
    <scope>NUCLEOTIDE SEQUENCE [LARGE SCALE GENOMIC DNA]</scope>
</reference>
<evidence type="ECO:0000256" key="1">
    <source>
        <dbReference type="ARBA" id="ARBA00022737"/>
    </source>
</evidence>